<sequence length="244" mass="27773">MIQGRVCTFIIDLGCCRNIIAEAAVDKLGLVHEQHPAPYNLGWLREGVEMRISQHALLPFSIGQYHCDRTYCDVASIDMSHLLLGCPWEFDCKITHDDAQNMYSFIWETHHVLLLPSRDHFLTPPRMLVPPTTHTLPKSSSTMLCSEATFSTEFRQEALAYAMLATQPMSVFSATLSPELSTVLQKFDDVFPTELPAALPLLRDILHHIDFVPGATLPNRPHYHMSPHEQEELWRQVEDLLRNG</sequence>
<dbReference type="Proteomes" id="UP000694864">
    <property type="component" value="Chromosome 17"/>
</dbReference>
<organism evidence="1 2">
    <name type="scientific">Camelina sativa</name>
    <name type="common">False flax</name>
    <name type="synonym">Myagrum sativum</name>
    <dbReference type="NCBI Taxonomy" id="90675"/>
    <lineage>
        <taxon>Eukaryota</taxon>
        <taxon>Viridiplantae</taxon>
        <taxon>Streptophyta</taxon>
        <taxon>Embryophyta</taxon>
        <taxon>Tracheophyta</taxon>
        <taxon>Spermatophyta</taxon>
        <taxon>Magnoliopsida</taxon>
        <taxon>eudicotyledons</taxon>
        <taxon>Gunneridae</taxon>
        <taxon>Pentapetalae</taxon>
        <taxon>rosids</taxon>
        <taxon>malvids</taxon>
        <taxon>Brassicales</taxon>
        <taxon>Brassicaceae</taxon>
        <taxon>Camelineae</taxon>
        <taxon>Camelina</taxon>
    </lineage>
</organism>
<dbReference type="RefSeq" id="XP_010480943.1">
    <property type="nucleotide sequence ID" value="XM_010482641.1"/>
</dbReference>
<dbReference type="GeneID" id="104759753"/>
<dbReference type="PANTHER" id="PTHR35046">
    <property type="entry name" value="ZINC KNUCKLE (CCHC-TYPE) FAMILY PROTEIN"/>
    <property type="match status" value="1"/>
</dbReference>
<dbReference type="PANTHER" id="PTHR35046:SF18">
    <property type="entry name" value="RNA-DIRECTED DNA POLYMERASE"/>
    <property type="match status" value="1"/>
</dbReference>
<dbReference type="Gene3D" id="3.10.10.10">
    <property type="entry name" value="HIV Type 1 Reverse Transcriptase, subunit A, domain 1"/>
    <property type="match status" value="1"/>
</dbReference>
<evidence type="ECO:0000313" key="2">
    <source>
        <dbReference type="RefSeq" id="XP_010480943.1"/>
    </source>
</evidence>
<dbReference type="InterPro" id="IPR021109">
    <property type="entry name" value="Peptidase_aspartic_dom_sf"/>
</dbReference>
<reference evidence="2" key="2">
    <citation type="submission" date="2025-08" db="UniProtKB">
        <authorList>
            <consortium name="RefSeq"/>
        </authorList>
    </citation>
    <scope>IDENTIFICATION</scope>
    <source>
        <tissue evidence="2">Leaf</tissue>
    </source>
</reference>
<name>A0ABM0X5B5_CAMSA</name>
<reference evidence="1" key="1">
    <citation type="journal article" date="2014" name="Nat. Commun.">
        <title>The emerging biofuel crop Camelina sativa retains a highly undifferentiated hexaploid genome structure.</title>
        <authorList>
            <person name="Kagale S."/>
            <person name="Koh C."/>
            <person name="Nixon J."/>
            <person name="Bollina V."/>
            <person name="Clarke W.E."/>
            <person name="Tuteja R."/>
            <person name="Spillane C."/>
            <person name="Robinson S.J."/>
            <person name="Links M.G."/>
            <person name="Clarke C."/>
            <person name="Higgins E.E."/>
            <person name="Huebert T."/>
            <person name="Sharpe A.G."/>
            <person name="Parkin I.A."/>
        </authorList>
    </citation>
    <scope>NUCLEOTIDE SEQUENCE [LARGE SCALE GENOMIC DNA]</scope>
    <source>
        <strain evidence="1">cv. DH55</strain>
    </source>
</reference>
<dbReference type="Gene3D" id="2.40.70.10">
    <property type="entry name" value="Acid Proteases"/>
    <property type="match status" value="1"/>
</dbReference>
<protein>
    <submittedName>
        <fullName evidence="2">Uncharacterized protein LOC104759753</fullName>
    </submittedName>
</protein>
<dbReference type="SUPFAM" id="SSF56672">
    <property type="entry name" value="DNA/RNA polymerases"/>
    <property type="match status" value="1"/>
</dbReference>
<accession>A0ABM0X5B5</accession>
<keyword evidence="1" id="KW-1185">Reference proteome</keyword>
<evidence type="ECO:0000313" key="1">
    <source>
        <dbReference type="Proteomes" id="UP000694864"/>
    </source>
</evidence>
<dbReference type="CDD" id="cd00303">
    <property type="entry name" value="retropepsin_like"/>
    <property type="match status" value="1"/>
</dbReference>
<gene>
    <name evidence="2" type="primary">LOC104759753</name>
</gene>
<dbReference type="InterPro" id="IPR043502">
    <property type="entry name" value="DNA/RNA_pol_sf"/>
</dbReference>
<proteinExistence type="predicted"/>